<proteinExistence type="predicted"/>
<keyword evidence="1" id="KW-0175">Coiled coil</keyword>
<reference evidence="2 3" key="1">
    <citation type="submission" date="2019-07" db="EMBL/GenBank/DDBJ databases">
        <title>Whole genome shotgun sequence of Deinococcus cellulosilyticus NBRC 106333.</title>
        <authorList>
            <person name="Hosoyama A."/>
            <person name="Uohara A."/>
            <person name="Ohji S."/>
            <person name="Ichikawa N."/>
        </authorList>
    </citation>
    <scope>NUCLEOTIDE SEQUENCE [LARGE SCALE GENOMIC DNA]</scope>
    <source>
        <strain evidence="2 3">NBRC 106333</strain>
    </source>
</reference>
<sequence length="164" mass="18642">MHNLEHLFVEQLQDIYDAETQLLEALPKMAEAAKSQKLKTLFQDHIKKTEKQKQRLEAVFKELDEKPKAKTCQAMKGLIKEAEEILKQKDDAEDSVLDAALIGAAQKTEHYEIATYGTLRTWAQQLGYTNAAIKLEDNLNEEYEADKGLTLVAERVINPRAADE</sequence>
<dbReference type="Gene3D" id="1.20.1260.10">
    <property type="match status" value="1"/>
</dbReference>
<keyword evidence="3" id="KW-1185">Reference proteome</keyword>
<dbReference type="InterPro" id="IPR012347">
    <property type="entry name" value="Ferritin-like"/>
</dbReference>
<evidence type="ECO:0000313" key="2">
    <source>
        <dbReference type="EMBL" id="GEM44730.1"/>
    </source>
</evidence>
<dbReference type="RefSeq" id="WP_146881862.1">
    <property type="nucleotide sequence ID" value="NZ_BJXB01000001.1"/>
</dbReference>
<name>A0A511MW01_DEIC1</name>
<organism evidence="2 3">
    <name type="scientific">Deinococcus cellulosilyticus (strain DSM 18568 / NBRC 106333 / KACC 11606 / 5516J-15)</name>
    <dbReference type="NCBI Taxonomy" id="1223518"/>
    <lineage>
        <taxon>Bacteria</taxon>
        <taxon>Thermotogati</taxon>
        <taxon>Deinococcota</taxon>
        <taxon>Deinococci</taxon>
        <taxon>Deinococcales</taxon>
        <taxon>Deinococcaceae</taxon>
        <taxon>Deinococcus</taxon>
    </lineage>
</organism>
<evidence type="ECO:0000313" key="3">
    <source>
        <dbReference type="Proteomes" id="UP000321306"/>
    </source>
</evidence>
<dbReference type="InterPro" id="IPR047114">
    <property type="entry name" value="YciF"/>
</dbReference>
<dbReference type="AlphaFoldDB" id="A0A511MW01"/>
<dbReference type="OrthoDB" id="9795056at2"/>
<dbReference type="EMBL" id="BJXB01000001">
    <property type="protein sequence ID" value="GEM44730.1"/>
    <property type="molecule type" value="Genomic_DNA"/>
</dbReference>
<feature type="coiled-coil region" evidence="1">
    <location>
        <begin position="46"/>
        <end position="95"/>
    </location>
</feature>
<accession>A0A511MW01</accession>
<evidence type="ECO:0000256" key="1">
    <source>
        <dbReference type="SAM" id="Coils"/>
    </source>
</evidence>
<dbReference type="Proteomes" id="UP000321306">
    <property type="component" value="Unassembled WGS sequence"/>
</dbReference>
<comment type="caution">
    <text evidence="2">The sequence shown here is derived from an EMBL/GenBank/DDBJ whole genome shotgun (WGS) entry which is preliminary data.</text>
</comment>
<dbReference type="Pfam" id="PF05974">
    <property type="entry name" value="DUF892"/>
    <property type="match status" value="1"/>
</dbReference>
<gene>
    <name evidence="2" type="ORF">DC3_03650</name>
</gene>
<dbReference type="InterPro" id="IPR009078">
    <property type="entry name" value="Ferritin-like_SF"/>
</dbReference>
<protein>
    <submittedName>
        <fullName evidence="2">YciE/YciF family protein</fullName>
    </submittedName>
</protein>
<dbReference type="CDD" id="cd07909">
    <property type="entry name" value="YciF"/>
    <property type="match status" value="1"/>
</dbReference>
<dbReference type="InterPro" id="IPR010287">
    <property type="entry name" value="DUF892_YciF-like"/>
</dbReference>
<dbReference type="SUPFAM" id="SSF47240">
    <property type="entry name" value="Ferritin-like"/>
    <property type="match status" value="1"/>
</dbReference>
<dbReference type="PANTHER" id="PTHR30565">
    <property type="entry name" value="PROTEIN YCIF"/>
    <property type="match status" value="1"/>
</dbReference>
<dbReference type="PANTHER" id="PTHR30565:SF9">
    <property type="entry name" value="PROTEIN YCIF"/>
    <property type="match status" value="1"/>
</dbReference>